<proteinExistence type="predicted"/>
<comment type="caution">
    <text evidence="2">The sequence shown here is derived from an EMBL/GenBank/DDBJ whole genome shotgun (WGS) entry which is preliminary data.</text>
</comment>
<gene>
    <name evidence="2" type="ORF">PVK06_001796</name>
</gene>
<evidence type="ECO:0000313" key="3">
    <source>
        <dbReference type="Proteomes" id="UP001358586"/>
    </source>
</evidence>
<name>A0ABR0R3A6_GOSAR</name>
<keyword evidence="3" id="KW-1185">Reference proteome</keyword>
<dbReference type="EMBL" id="JARKNE010000001">
    <property type="protein sequence ID" value="KAK5845602.1"/>
    <property type="molecule type" value="Genomic_DNA"/>
</dbReference>
<accession>A0ABR0R3A6</accession>
<dbReference type="InterPro" id="IPR002156">
    <property type="entry name" value="RNaseH_domain"/>
</dbReference>
<evidence type="ECO:0000313" key="2">
    <source>
        <dbReference type="EMBL" id="KAK5845602.1"/>
    </source>
</evidence>
<dbReference type="Pfam" id="PF13456">
    <property type="entry name" value="RVT_3"/>
    <property type="match status" value="1"/>
</dbReference>
<dbReference type="Proteomes" id="UP001358586">
    <property type="component" value="Chromosome 1"/>
</dbReference>
<feature type="domain" description="RNase H type-1" evidence="1">
    <location>
        <begin position="27"/>
        <end position="61"/>
    </location>
</feature>
<sequence>MGYSGRGFKNFYSDIWIEDGGSFQYKFVLDLRNLIPNFNRCLFSHVHREKNIVVYSLTKEAFKHRTSLYWIEEVPDAIIPLVDGDRRWVDPG</sequence>
<reference evidence="2 3" key="1">
    <citation type="submission" date="2023-03" db="EMBL/GenBank/DDBJ databases">
        <title>WGS of Gossypium arboreum.</title>
        <authorList>
            <person name="Yu D."/>
        </authorList>
    </citation>
    <scope>NUCLEOTIDE SEQUENCE [LARGE SCALE GENOMIC DNA]</scope>
    <source>
        <tissue evidence="2">Leaf</tissue>
    </source>
</reference>
<organism evidence="2 3">
    <name type="scientific">Gossypium arboreum</name>
    <name type="common">Tree cotton</name>
    <name type="synonym">Gossypium nanking</name>
    <dbReference type="NCBI Taxonomy" id="29729"/>
    <lineage>
        <taxon>Eukaryota</taxon>
        <taxon>Viridiplantae</taxon>
        <taxon>Streptophyta</taxon>
        <taxon>Embryophyta</taxon>
        <taxon>Tracheophyta</taxon>
        <taxon>Spermatophyta</taxon>
        <taxon>Magnoliopsida</taxon>
        <taxon>eudicotyledons</taxon>
        <taxon>Gunneridae</taxon>
        <taxon>Pentapetalae</taxon>
        <taxon>rosids</taxon>
        <taxon>malvids</taxon>
        <taxon>Malvales</taxon>
        <taxon>Malvaceae</taxon>
        <taxon>Malvoideae</taxon>
        <taxon>Gossypium</taxon>
    </lineage>
</organism>
<protein>
    <recommendedName>
        <fullName evidence="1">RNase H type-1 domain-containing protein</fullName>
    </recommendedName>
</protein>
<evidence type="ECO:0000259" key="1">
    <source>
        <dbReference type="Pfam" id="PF13456"/>
    </source>
</evidence>